<dbReference type="AlphaFoldDB" id="A0A7N2KY44"/>
<accession>A0A7N2KY44</accession>
<dbReference type="EnsemblPlants" id="QL02p058482:mrna">
    <property type="protein sequence ID" value="QL02p058482:mrna:CDS:1"/>
    <property type="gene ID" value="QL02p058482"/>
</dbReference>
<evidence type="ECO:0000313" key="2">
    <source>
        <dbReference type="Proteomes" id="UP000594261"/>
    </source>
</evidence>
<organism evidence="1 2">
    <name type="scientific">Quercus lobata</name>
    <name type="common">Valley oak</name>
    <dbReference type="NCBI Taxonomy" id="97700"/>
    <lineage>
        <taxon>Eukaryota</taxon>
        <taxon>Viridiplantae</taxon>
        <taxon>Streptophyta</taxon>
        <taxon>Embryophyta</taxon>
        <taxon>Tracheophyta</taxon>
        <taxon>Spermatophyta</taxon>
        <taxon>Magnoliopsida</taxon>
        <taxon>eudicotyledons</taxon>
        <taxon>Gunneridae</taxon>
        <taxon>Pentapetalae</taxon>
        <taxon>rosids</taxon>
        <taxon>fabids</taxon>
        <taxon>Fagales</taxon>
        <taxon>Fagaceae</taxon>
        <taxon>Quercus</taxon>
    </lineage>
</organism>
<protein>
    <recommendedName>
        <fullName evidence="3">F-box protein</fullName>
    </recommendedName>
</protein>
<keyword evidence="2" id="KW-1185">Reference proteome</keyword>
<reference evidence="2" key="1">
    <citation type="journal article" date="2016" name="G3 (Bethesda)">
        <title>First Draft Assembly and Annotation of the Genome of a California Endemic Oak Quercus lobata Nee (Fagaceae).</title>
        <authorList>
            <person name="Sork V.L."/>
            <person name="Fitz-Gibbon S.T."/>
            <person name="Puiu D."/>
            <person name="Crepeau M."/>
            <person name="Gugger P.F."/>
            <person name="Sherman R."/>
            <person name="Stevens K."/>
            <person name="Langley C.H."/>
            <person name="Pellegrini M."/>
            <person name="Salzberg S.L."/>
        </authorList>
    </citation>
    <scope>NUCLEOTIDE SEQUENCE [LARGE SCALE GENOMIC DNA]</scope>
    <source>
        <strain evidence="2">cv. SW786</strain>
    </source>
</reference>
<dbReference type="Proteomes" id="UP000594261">
    <property type="component" value="Chromosome 2"/>
</dbReference>
<dbReference type="SUPFAM" id="SSF81383">
    <property type="entry name" value="F-box domain"/>
    <property type="match status" value="1"/>
</dbReference>
<evidence type="ECO:0008006" key="3">
    <source>
        <dbReference type="Google" id="ProtNLM"/>
    </source>
</evidence>
<dbReference type="InterPro" id="IPR036047">
    <property type="entry name" value="F-box-like_dom_sf"/>
</dbReference>
<evidence type="ECO:0000313" key="1">
    <source>
        <dbReference type="EnsemblPlants" id="QL02p058482:mrna:CDS:1"/>
    </source>
</evidence>
<reference evidence="1" key="2">
    <citation type="submission" date="2021-01" db="UniProtKB">
        <authorList>
            <consortium name="EnsemblPlants"/>
        </authorList>
    </citation>
    <scope>IDENTIFICATION</scope>
</reference>
<sequence length="119" mass="13742">MNSIVVEEQEQEEGSGFVDLEPDKRVDEVTLARAACVNKLWREVARDKRLWKPLALRLCANAGGLELLCEEANPILGRSFVQRFYSRRPLITPPPSDFYSINPQVFSNRLRPWRENNRG</sequence>
<dbReference type="Gramene" id="QL02p058482:mrna">
    <property type="protein sequence ID" value="QL02p058482:mrna:CDS:1"/>
    <property type="gene ID" value="QL02p058482"/>
</dbReference>
<name>A0A7N2KY44_QUELO</name>
<proteinExistence type="predicted"/>
<dbReference type="Gene3D" id="1.20.1280.50">
    <property type="match status" value="1"/>
</dbReference>
<dbReference type="InParanoid" id="A0A7N2KY44"/>